<dbReference type="Proteomes" id="UP000694844">
    <property type="component" value="Chromosome 6"/>
</dbReference>
<organism evidence="1 2">
    <name type="scientific">Crassostrea virginica</name>
    <name type="common">Eastern oyster</name>
    <dbReference type="NCBI Taxonomy" id="6565"/>
    <lineage>
        <taxon>Eukaryota</taxon>
        <taxon>Metazoa</taxon>
        <taxon>Spiralia</taxon>
        <taxon>Lophotrochozoa</taxon>
        <taxon>Mollusca</taxon>
        <taxon>Bivalvia</taxon>
        <taxon>Autobranchia</taxon>
        <taxon>Pteriomorphia</taxon>
        <taxon>Ostreida</taxon>
        <taxon>Ostreoidea</taxon>
        <taxon>Ostreidae</taxon>
        <taxon>Crassostrea</taxon>
    </lineage>
</organism>
<reference evidence="2" key="1">
    <citation type="submission" date="2025-08" db="UniProtKB">
        <authorList>
            <consortium name="RefSeq"/>
        </authorList>
    </citation>
    <scope>IDENTIFICATION</scope>
    <source>
        <tissue evidence="2">Whole sample</tissue>
    </source>
</reference>
<accession>A0A8B8A710</accession>
<dbReference type="KEGG" id="cvn:111099993"/>
<dbReference type="RefSeq" id="XP_022287252.1">
    <property type="nucleotide sequence ID" value="XM_022431544.1"/>
</dbReference>
<evidence type="ECO:0000313" key="2">
    <source>
        <dbReference type="RefSeq" id="XP_022287252.1"/>
    </source>
</evidence>
<name>A0A8B8A710_CRAVI</name>
<keyword evidence="1" id="KW-1185">Reference proteome</keyword>
<sequence>MANVDVFKQKRKSTGCRSSFEIANLPILFLIIILFDKALSLSCPISLDTADMTQSCPKTSEEWMRAAERKNCSSFDQFCGEASKLEYHCVINPSVDQLIEVCAYPKNILLGYCTEYDRGGNIVQGNSRTNCTAFIQSPCPVYYRSNEAYKYPACYDLAKSVSTESNIRSISLSVGSSGLTSWCCLLTFLLIR</sequence>
<dbReference type="GeneID" id="111099993"/>
<evidence type="ECO:0000313" key="1">
    <source>
        <dbReference type="Proteomes" id="UP000694844"/>
    </source>
</evidence>
<proteinExistence type="predicted"/>
<protein>
    <submittedName>
        <fullName evidence="2">Uncharacterized protein LOC111099993 isoform X1</fullName>
    </submittedName>
</protein>
<gene>
    <name evidence="2" type="primary">LOC111099993</name>
</gene>
<dbReference type="AlphaFoldDB" id="A0A8B8A710"/>